<dbReference type="InterPro" id="IPR028082">
    <property type="entry name" value="Peripla_BP_I"/>
</dbReference>
<dbReference type="CDD" id="cd01392">
    <property type="entry name" value="HTH_LacI"/>
    <property type="match status" value="1"/>
</dbReference>
<dbReference type="SMART" id="SM00354">
    <property type="entry name" value="HTH_LACI"/>
    <property type="match status" value="1"/>
</dbReference>
<dbReference type="PROSITE" id="PS00356">
    <property type="entry name" value="HTH_LACI_1"/>
    <property type="match status" value="1"/>
</dbReference>
<evidence type="ECO:0000313" key="5">
    <source>
        <dbReference type="EMBL" id="MFI2486923.1"/>
    </source>
</evidence>
<evidence type="ECO:0000256" key="2">
    <source>
        <dbReference type="ARBA" id="ARBA00023125"/>
    </source>
</evidence>
<comment type="caution">
    <text evidence="5">The sequence shown here is derived from an EMBL/GenBank/DDBJ whole genome shotgun (WGS) entry which is preliminary data.</text>
</comment>
<dbReference type="PRINTS" id="PR00036">
    <property type="entry name" value="HTHLACI"/>
</dbReference>
<proteinExistence type="predicted"/>
<dbReference type="Gene3D" id="1.10.260.40">
    <property type="entry name" value="lambda repressor-like DNA-binding domains"/>
    <property type="match status" value="1"/>
</dbReference>
<keyword evidence="6" id="KW-1185">Reference proteome</keyword>
<dbReference type="InterPro" id="IPR010982">
    <property type="entry name" value="Lambda_DNA-bd_dom_sf"/>
</dbReference>
<protein>
    <submittedName>
        <fullName evidence="5">LacI family DNA-binding transcriptional regulator</fullName>
    </submittedName>
</protein>
<dbReference type="PANTHER" id="PTHR30146:SF109">
    <property type="entry name" value="HTH-TYPE TRANSCRIPTIONAL REGULATOR GALS"/>
    <property type="match status" value="1"/>
</dbReference>
<evidence type="ECO:0000313" key="6">
    <source>
        <dbReference type="Proteomes" id="UP001611580"/>
    </source>
</evidence>
<dbReference type="RefSeq" id="WP_397403250.1">
    <property type="nucleotide sequence ID" value="NZ_JBIRYI010000004.1"/>
</dbReference>
<evidence type="ECO:0000259" key="4">
    <source>
        <dbReference type="PROSITE" id="PS50932"/>
    </source>
</evidence>
<dbReference type="Pfam" id="PF00532">
    <property type="entry name" value="Peripla_BP_1"/>
    <property type="match status" value="1"/>
</dbReference>
<feature type="domain" description="HTH lacI-type" evidence="4">
    <location>
        <begin position="5"/>
        <end position="59"/>
    </location>
</feature>
<dbReference type="Pfam" id="PF00356">
    <property type="entry name" value="LacI"/>
    <property type="match status" value="1"/>
</dbReference>
<dbReference type="PANTHER" id="PTHR30146">
    <property type="entry name" value="LACI-RELATED TRANSCRIPTIONAL REPRESSOR"/>
    <property type="match status" value="1"/>
</dbReference>
<dbReference type="SUPFAM" id="SSF53822">
    <property type="entry name" value="Periplasmic binding protein-like I"/>
    <property type="match status" value="1"/>
</dbReference>
<sequence length="342" mass="36184">MAKAPTVEDVARAAGVSRQTVSNVLNSPDIVRGPTRERVQRAIVELGYRPHAAARRLRTRRSSTIGVRLDPYAGGISGVVLDRFVHALTERASERGMRVLLYAARTPTEEIDRIGDLVDGGEIDAVVLTGTSHEDTRTTWLQERDVPFVSFGRPWRSDGEDADDGAPAHPWADVDGAAGTRAATRHLLDQAGPRIAFLGWPEGSGTGDDRARGWSEAMSDAGYDGPRWYTEDSVGLARELVGAALAADPVDAVVCVSDSLAIGAHLAATALGRPGLPVVGFDNTPAAEALGISSVEQLPEQVAAGVLDLLMGPTGNVVLQREAGHDAAFVLVEPRLVVRGAE</sequence>
<keyword evidence="3" id="KW-0804">Transcription</keyword>
<keyword evidence="2 5" id="KW-0238">DNA-binding</keyword>
<keyword evidence="1" id="KW-0805">Transcription regulation</keyword>
<dbReference type="InterPro" id="IPR001761">
    <property type="entry name" value="Peripla_BP/Lac1_sug-bd_dom"/>
</dbReference>
<dbReference type="PROSITE" id="PS50932">
    <property type="entry name" value="HTH_LACI_2"/>
    <property type="match status" value="1"/>
</dbReference>
<accession>A0ABW7XHD6</accession>
<dbReference type="EMBL" id="JBIRYI010000004">
    <property type="protein sequence ID" value="MFI2486923.1"/>
    <property type="molecule type" value="Genomic_DNA"/>
</dbReference>
<dbReference type="Proteomes" id="UP001611580">
    <property type="component" value="Unassembled WGS sequence"/>
</dbReference>
<name>A0ABW7XHD6_9MICO</name>
<dbReference type="GO" id="GO:0003677">
    <property type="term" value="F:DNA binding"/>
    <property type="evidence" value="ECO:0007669"/>
    <property type="project" value="UniProtKB-KW"/>
</dbReference>
<organism evidence="5 6">
    <name type="scientific">Promicromonospora kroppenstedtii</name>
    <dbReference type="NCBI Taxonomy" id="440482"/>
    <lineage>
        <taxon>Bacteria</taxon>
        <taxon>Bacillati</taxon>
        <taxon>Actinomycetota</taxon>
        <taxon>Actinomycetes</taxon>
        <taxon>Micrococcales</taxon>
        <taxon>Promicromonosporaceae</taxon>
        <taxon>Promicromonospora</taxon>
    </lineage>
</organism>
<evidence type="ECO:0000256" key="3">
    <source>
        <dbReference type="ARBA" id="ARBA00023163"/>
    </source>
</evidence>
<reference evidence="5 6" key="1">
    <citation type="submission" date="2024-10" db="EMBL/GenBank/DDBJ databases">
        <title>The Natural Products Discovery Center: Release of the First 8490 Sequenced Strains for Exploring Actinobacteria Biosynthetic Diversity.</title>
        <authorList>
            <person name="Kalkreuter E."/>
            <person name="Kautsar S.A."/>
            <person name="Yang D."/>
            <person name="Bader C.D."/>
            <person name="Teijaro C.N."/>
            <person name="Fluegel L."/>
            <person name="Davis C.M."/>
            <person name="Simpson J.R."/>
            <person name="Lauterbach L."/>
            <person name="Steele A.D."/>
            <person name="Gui C."/>
            <person name="Meng S."/>
            <person name="Li G."/>
            <person name="Viehrig K."/>
            <person name="Ye F."/>
            <person name="Su P."/>
            <person name="Kiefer A.F."/>
            <person name="Nichols A."/>
            <person name="Cepeda A.J."/>
            <person name="Yan W."/>
            <person name="Fan B."/>
            <person name="Jiang Y."/>
            <person name="Adhikari A."/>
            <person name="Zheng C.-J."/>
            <person name="Schuster L."/>
            <person name="Cowan T.M."/>
            <person name="Smanski M.J."/>
            <person name="Chevrette M.G."/>
            <person name="De Carvalho L.P.S."/>
            <person name="Shen B."/>
        </authorList>
    </citation>
    <scope>NUCLEOTIDE SEQUENCE [LARGE SCALE GENOMIC DNA]</scope>
    <source>
        <strain evidence="5 6">NPDC019481</strain>
    </source>
</reference>
<evidence type="ECO:0000256" key="1">
    <source>
        <dbReference type="ARBA" id="ARBA00023015"/>
    </source>
</evidence>
<dbReference type="InterPro" id="IPR000843">
    <property type="entry name" value="HTH_LacI"/>
</dbReference>
<dbReference type="SUPFAM" id="SSF47413">
    <property type="entry name" value="lambda repressor-like DNA-binding domains"/>
    <property type="match status" value="1"/>
</dbReference>
<dbReference type="Gene3D" id="3.40.50.2300">
    <property type="match status" value="2"/>
</dbReference>
<gene>
    <name evidence="5" type="ORF">ACH47X_08435</name>
</gene>